<protein>
    <recommendedName>
        <fullName evidence="10">Flavin-containing monooxygenase</fullName>
    </recommendedName>
</protein>
<sequence length="179" mass="20374">MSYYDFPYPEEGLSFLTQAEVVSYMQRYVEHFKLLHVIKFCKQILNITPANIKWKITILDLKTKQKEIIDDYDAVLICNGHYHKVSMPKIKGMDTFTGFQMHSNIYRTPKRFTGLKVLVIGAGPSGQDISSKIAAVGEKVFLSHRFSGIVKVSPDVVQKPVVKQMIGNEIVFEDGTKEI</sequence>
<evidence type="ECO:0000256" key="6">
    <source>
        <dbReference type="ARBA" id="ARBA00023002"/>
    </source>
</evidence>
<feature type="non-terminal residue" evidence="8">
    <location>
        <position position="179"/>
    </location>
</feature>
<keyword evidence="5" id="KW-0521">NADP</keyword>
<dbReference type="AlphaFoldDB" id="A0A0T6BHR5"/>
<evidence type="ECO:0000256" key="7">
    <source>
        <dbReference type="ARBA" id="ARBA00023033"/>
    </source>
</evidence>
<evidence type="ECO:0008006" key="10">
    <source>
        <dbReference type="Google" id="ProtNLM"/>
    </source>
</evidence>
<comment type="caution">
    <text evidence="8">The sequence shown here is derived from an EMBL/GenBank/DDBJ whole genome shotgun (WGS) entry which is preliminary data.</text>
</comment>
<dbReference type="PANTHER" id="PTHR23023">
    <property type="entry name" value="DIMETHYLANILINE MONOOXYGENASE"/>
    <property type="match status" value="1"/>
</dbReference>
<keyword evidence="6" id="KW-0560">Oxidoreductase</keyword>
<evidence type="ECO:0000256" key="1">
    <source>
        <dbReference type="ARBA" id="ARBA00001974"/>
    </source>
</evidence>
<evidence type="ECO:0000313" key="8">
    <source>
        <dbReference type="EMBL" id="KRT86810.1"/>
    </source>
</evidence>
<reference evidence="8 9" key="1">
    <citation type="submission" date="2015-09" db="EMBL/GenBank/DDBJ databases">
        <title>Draft genome of the scarab beetle Oryctes borbonicus.</title>
        <authorList>
            <person name="Meyer J.M."/>
            <person name="Markov G.V."/>
            <person name="Baskaran P."/>
            <person name="Herrmann M."/>
            <person name="Sommer R.J."/>
            <person name="Roedelsperger C."/>
        </authorList>
    </citation>
    <scope>NUCLEOTIDE SEQUENCE [LARGE SCALE GENOMIC DNA]</scope>
    <source>
        <strain evidence="8">OB123</strain>
        <tissue evidence="8">Whole animal</tissue>
    </source>
</reference>
<name>A0A0T6BHR5_9SCAR</name>
<dbReference type="GO" id="GO:0050660">
    <property type="term" value="F:flavin adenine dinucleotide binding"/>
    <property type="evidence" value="ECO:0007669"/>
    <property type="project" value="InterPro"/>
</dbReference>
<keyword evidence="9" id="KW-1185">Reference proteome</keyword>
<evidence type="ECO:0000256" key="5">
    <source>
        <dbReference type="ARBA" id="ARBA00022857"/>
    </source>
</evidence>
<evidence type="ECO:0000256" key="2">
    <source>
        <dbReference type="ARBA" id="ARBA00009183"/>
    </source>
</evidence>
<dbReference type="InterPro" id="IPR000960">
    <property type="entry name" value="Flavin_mOase"/>
</dbReference>
<dbReference type="Proteomes" id="UP000051574">
    <property type="component" value="Unassembled WGS sequence"/>
</dbReference>
<comment type="similarity">
    <text evidence="2">Belongs to the FMO family.</text>
</comment>
<keyword evidence="7" id="KW-0503">Monooxygenase</keyword>
<dbReference type="Gene3D" id="3.50.50.60">
    <property type="entry name" value="FAD/NAD(P)-binding domain"/>
    <property type="match status" value="1"/>
</dbReference>
<comment type="cofactor">
    <cofactor evidence="1">
        <name>FAD</name>
        <dbReference type="ChEBI" id="CHEBI:57692"/>
    </cofactor>
</comment>
<dbReference type="SUPFAM" id="SSF51905">
    <property type="entry name" value="FAD/NAD(P)-binding domain"/>
    <property type="match status" value="1"/>
</dbReference>
<dbReference type="InterPro" id="IPR036188">
    <property type="entry name" value="FAD/NAD-bd_sf"/>
</dbReference>
<keyword evidence="3" id="KW-0285">Flavoprotein</keyword>
<dbReference type="GO" id="GO:0004499">
    <property type="term" value="F:N,N-dimethylaniline monooxygenase activity"/>
    <property type="evidence" value="ECO:0007669"/>
    <property type="project" value="InterPro"/>
</dbReference>
<accession>A0A0T6BHR5</accession>
<organism evidence="8 9">
    <name type="scientific">Oryctes borbonicus</name>
    <dbReference type="NCBI Taxonomy" id="1629725"/>
    <lineage>
        <taxon>Eukaryota</taxon>
        <taxon>Metazoa</taxon>
        <taxon>Ecdysozoa</taxon>
        <taxon>Arthropoda</taxon>
        <taxon>Hexapoda</taxon>
        <taxon>Insecta</taxon>
        <taxon>Pterygota</taxon>
        <taxon>Neoptera</taxon>
        <taxon>Endopterygota</taxon>
        <taxon>Coleoptera</taxon>
        <taxon>Polyphaga</taxon>
        <taxon>Scarabaeiformia</taxon>
        <taxon>Scarabaeidae</taxon>
        <taxon>Dynastinae</taxon>
        <taxon>Oryctes</taxon>
    </lineage>
</organism>
<dbReference type="GO" id="GO:0050661">
    <property type="term" value="F:NADP binding"/>
    <property type="evidence" value="ECO:0007669"/>
    <property type="project" value="InterPro"/>
</dbReference>
<evidence type="ECO:0000313" key="9">
    <source>
        <dbReference type="Proteomes" id="UP000051574"/>
    </source>
</evidence>
<proteinExistence type="inferred from homology"/>
<gene>
    <name evidence="8" type="ORF">AMK59_1395</name>
</gene>
<dbReference type="Pfam" id="PF00743">
    <property type="entry name" value="FMO-like"/>
    <property type="match status" value="1"/>
</dbReference>
<evidence type="ECO:0000256" key="4">
    <source>
        <dbReference type="ARBA" id="ARBA00022827"/>
    </source>
</evidence>
<keyword evidence="4" id="KW-0274">FAD</keyword>
<evidence type="ECO:0000256" key="3">
    <source>
        <dbReference type="ARBA" id="ARBA00022630"/>
    </source>
</evidence>
<dbReference type="InterPro" id="IPR020946">
    <property type="entry name" value="Flavin_mOase-like"/>
</dbReference>
<dbReference type="EMBL" id="LJIG01000130">
    <property type="protein sequence ID" value="KRT86810.1"/>
    <property type="molecule type" value="Genomic_DNA"/>
</dbReference>
<dbReference type="PRINTS" id="PR00370">
    <property type="entry name" value="FMOXYGENASE"/>
</dbReference>
<dbReference type="OrthoDB" id="66881at2759"/>
<dbReference type="InterPro" id="IPR050346">
    <property type="entry name" value="FMO-like"/>
</dbReference>
<dbReference type="FunFam" id="3.50.50.60:FF:000138">
    <property type="entry name" value="Flavin-containing monooxygenase"/>
    <property type="match status" value="1"/>
</dbReference>